<dbReference type="RefSeq" id="WP_184474098.1">
    <property type="nucleotide sequence ID" value="NZ_JACHOV010000002.1"/>
</dbReference>
<feature type="transmembrane region" description="Helical" evidence="7">
    <location>
        <begin position="29"/>
        <end position="52"/>
    </location>
</feature>
<evidence type="ECO:0000256" key="2">
    <source>
        <dbReference type="ARBA" id="ARBA00011006"/>
    </source>
</evidence>
<organism evidence="8 9">
    <name type="scientific">Rhizorhapis suberifaciens</name>
    <name type="common">corky root of lettuce</name>
    <dbReference type="NCBI Taxonomy" id="13656"/>
    <lineage>
        <taxon>Bacteria</taxon>
        <taxon>Pseudomonadati</taxon>
        <taxon>Pseudomonadota</taxon>
        <taxon>Alphaproteobacteria</taxon>
        <taxon>Sphingomonadales</taxon>
        <taxon>Sphingomonadaceae</taxon>
        <taxon>Rhizorhapis</taxon>
    </lineage>
</organism>
<evidence type="ECO:0000313" key="8">
    <source>
        <dbReference type="EMBL" id="MBB4640234.1"/>
    </source>
</evidence>
<keyword evidence="5 7" id="KW-1133">Transmembrane helix</keyword>
<comment type="caution">
    <text evidence="8">The sequence shown here is derived from an EMBL/GenBank/DDBJ whole genome shotgun (WGS) entry which is preliminary data.</text>
</comment>
<evidence type="ECO:0000256" key="5">
    <source>
        <dbReference type="ARBA" id="ARBA00022989"/>
    </source>
</evidence>
<dbReference type="PANTHER" id="PTHR33884:SF3">
    <property type="entry name" value="UPF0410 PROTEIN YMGE"/>
    <property type="match status" value="1"/>
</dbReference>
<comment type="similarity">
    <text evidence="2">Belongs to the UPF0410 family.</text>
</comment>
<comment type="subcellular location">
    <subcellularLocation>
        <location evidence="1">Cell membrane</location>
        <topology evidence="1">Multi-pass membrane protein</topology>
    </subcellularLocation>
</comment>
<proteinExistence type="inferred from homology"/>
<dbReference type="Proteomes" id="UP000575068">
    <property type="component" value="Unassembled WGS sequence"/>
</dbReference>
<name>A0A840HRR9_9SPHN</name>
<dbReference type="PANTHER" id="PTHR33884">
    <property type="entry name" value="UPF0410 PROTEIN YMGE"/>
    <property type="match status" value="1"/>
</dbReference>
<evidence type="ECO:0000256" key="3">
    <source>
        <dbReference type="ARBA" id="ARBA00022475"/>
    </source>
</evidence>
<feature type="transmembrane region" description="Helical" evidence="7">
    <location>
        <begin position="6"/>
        <end position="22"/>
    </location>
</feature>
<keyword evidence="3" id="KW-1003">Cell membrane</keyword>
<sequence>MNIIIWLIVGGILGWLASIVMRTDAQQGILLNIVVGIVGAFLAGLVFAGGTINRSDFSLSSLIASFLGAVVLLAIVNLIRRGSVR</sequence>
<protein>
    <submittedName>
        <fullName evidence="8">Putative membrane protein YeaQ/YmgE (Transglycosylase-associated protein family)</fullName>
    </submittedName>
</protein>
<reference evidence="8 9" key="1">
    <citation type="submission" date="2020-08" db="EMBL/GenBank/DDBJ databases">
        <title>Genomic Encyclopedia of Type Strains, Phase IV (KMG-IV): sequencing the most valuable type-strain genomes for metagenomic binning, comparative biology and taxonomic classification.</title>
        <authorList>
            <person name="Goeker M."/>
        </authorList>
    </citation>
    <scope>NUCLEOTIDE SEQUENCE [LARGE SCALE GENOMIC DNA]</scope>
    <source>
        <strain evidence="8 9">DSM 7465</strain>
    </source>
</reference>
<dbReference type="Pfam" id="PF04226">
    <property type="entry name" value="Transgly_assoc"/>
    <property type="match status" value="1"/>
</dbReference>
<evidence type="ECO:0000256" key="4">
    <source>
        <dbReference type="ARBA" id="ARBA00022692"/>
    </source>
</evidence>
<evidence type="ECO:0000256" key="1">
    <source>
        <dbReference type="ARBA" id="ARBA00004651"/>
    </source>
</evidence>
<dbReference type="AlphaFoldDB" id="A0A840HRR9"/>
<keyword evidence="9" id="KW-1185">Reference proteome</keyword>
<evidence type="ECO:0000256" key="6">
    <source>
        <dbReference type="ARBA" id="ARBA00023136"/>
    </source>
</evidence>
<evidence type="ECO:0000313" key="9">
    <source>
        <dbReference type="Proteomes" id="UP000575068"/>
    </source>
</evidence>
<dbReference type="InterPro" id="IPR007341">
    <property type="entry name" value="Transgly_assoc"/>
</dbReference>
<dbReference type="GO" id="GO:0005886">
    <property type="term" value="C:plasma membrane"/>
    <property type="evidence" value="ECO:0007669"/>
    <property type="project" value="UniProtKB-SubCell"/>
</dbReference>
<evidence type="ECO:0000256" key="7">
    <source>
        <dbReference type="SAM" id="Phobius"/>
    </source>
</evidence>
<dbReference type="EMBL" id="JACHOV010000002">
    <property type="protein sequence ID" value="MBB4640234.1"/>
    <property type="molecule type" value="Genomic_DNA"/>
</dbReference>
<feature type="transmembrane region" description="Helical" evidence="7">
    <location>
        <begin position="58"/>
        <end position="79"/>
    </location>
</feature>
<accession>A0A840HRR9</accession>
<keyword evidence="6 7" id="KW-0472">Membrane</keyword>
<keyword evidence="4 7" id="KW-0812">Transmembrane</keyword>
<gene>
    <name evidence="8" type="ORF">HNQ99_000522</name>
</gene>